<evidence type="ECO:0000313" key="3">
    <source>
        <dbReference type="EMBL" id="KPN31541.1"/>
    </source>
</evidence>
<gene>
    <name evidence="3" type="ORF">SY89_02289</name>
</gene>
<dbReference type="EMBL" id="LGUC01000001">
    <property type="protein sequence ID" value="KPN31541.1"/>
    <property type="molecule type" value="Genomic_DNA"/>
</dbReference>
<evidence type="ECO:0000256" key="1">
    <source>
        <dbReference type="SAM" id="MobiDB-lite"/>
    </source>
</evidence>
<keyword evidence="4" id="KW-1185">Reference proteome</keyword>
<dbReference type="RefSeq" id="WP_054584111.1">
    <property type="nucleotide sequence ID" value="NZ_LGUC01000001.1"/>
</dbReference>
<organism evidence="3 4">
    <name type="scientific">Halolamina pelagica</name>
    <dbReference type="NCBI Taxonomy" id="699431"/>
    <lineage>
        <taxon>Archaea</taxon>
        <taxon>Methanobacteriati</taxon>
        <taxon>Methanobacteriota</taxon>
        <taxon>Stenosarchaea group</taxon>
        <taxon>Halobacteria</taxon>
        <taxon>Halobacteriales</taxon>
        <taxon>Haloferacaceae</taxon>
    </lineage>
</organism>
<accession>A0A0P7FWG2</accession>
<feature type="compositionally biased region" description="Basic and acidic residues" evidence="1">
    <location>
        <begin position="1"/>
        <end position="14"/>
    </location>
</feature>
<feature type="region of interest" description="Disordered" evidence="1">
    <location>
        <begin position="1"/>
        <end position="30"/>
    </location>
</feature>
<comment type="caution">
    <text evidence="3">The sequence shown here is derived from an EMBL/GenBank/DDBJ whole genome shotgun (WGS) entry which is preliminary data.</text>
</comment>
<evidence type="ECO:0000313" key="4">
    <source>
        <dbReference type="Proteomes" id="UP000050535"/>
    </source>
</evidence>
<dbReference type="STRING" id="699431.SY89_02289"/>
<feature type="domain" description="DUF7974" evidence="2">
    <location>
        <begin position="39"/>
        <end position="173"/>
    </location>
</feature>
<protein>
    <recommendedName>
        <fullName evidence="2">DUF7974 domain-containing protein</fullName>
    </recommendedName>
</protein>
<dbReference type="OrthoDB" id="196304at2157"/>
<dbReference type="Proteomes" id="UP000050535">
    <property type="component" value="Unassembled WGS sequence"/>
</dbReference>
<dbReference type="Pfam" id="PF25929">
    <property type="entry name" value="DUF7974"/>
    <property type="match status" value="1"/>
</dbReference>
<dbReference type="InterPro" id="IPR058280">
    <property type="entry name" value="DUF7974"/>
</dbReference>
<dbReference type="AlphaFoldDB" id="A0A0P7FWG2"/>
<evidence type="ECO:0000259" key="2">
    <source>
        <dbReference type="Pfam" id="PF25929"/>
    </source>
</evidence>
<proteinExistence type="predicted"/>
<name>A0A0P7FWG2_9EURY</name>
<sequence>MRRVYDSEALRRDDEDPFSPVENDEGASRNHVNWTNVSHALVPQFLRSRAIAVDVQTSKDRYDPGEEIHFGVTFYNRFPLPVTIVTETPKPWRWAIDGNAEGSELSPNHPDERSLFRFGRSERKRFRRSWSGRVRIDQREWREAERGEHTLTVGIDAVHGAENLRAETTFHIE</sequence>
<reference evidence="4" key="1">
    <citation type="submission" date="2013-11" db="EMBL/GenBank/DDBJ databases">
        <authorList>
            <person name="Hoang H.T."/>
            <person name="Killian M.L."/>
            <person name="Madson D.M."/>
            <person name="Arruda P.H.E."/>
            <person name="Sun D."/>
            <person name="Schwartz K.J."/>
            <person name="Yoon K."/>
        </authorList>
    </citation>
    <scope>NUCLEOTIDE SEQUENCE [LARGE SCALE GENOMIC DNA]</scope>
    <source>
        <strain evidence="4">CDK2</strain>
    </source>
</reference>